<feature type="transmembrane region" description="Helical" evidence="1">
    <location>
        <begin position="65"/>
        <end position="91"/>
    </location>
</feature>
<organism evidence="2 3">
    <name type="scientific">Durusdinium trenchii</name>
    <dbReference type="NCBI Taxonomy" id="1381693"/>
    <lineage>
        <taxon>Eukaryota</taxon>
        <taxon>Sar</taxon>
        <taxon>Alveolata</taxon>
        <taxon>Dinophyceae</taxon>
        <taxon>Suessiales</taxon>
        <taxon>Symbiodiniaceae</taxon>
        <taxon>Durusdinium</taxon>
    </lineage>
</organism>
<name>A0ABP0J3U7_9DINO</name>
<evidence type="ECO:0000313" key="2">
    <source>
        <dbReference type="EMBL" id="CAK9009031.1"/>
    </source>
</evidence>
<protein>
    <submittedName>
        <fullName evidence="2">Uncharacterized protein</fullName>
    </submittedName>
</protein>
<comment type="caution">
    <text evidence="2">The sequence shown here is derived from an EMBL/GenBank/DDBJ whole genome shotgun (WGS) entry which is preliminary data.</text>
</comment>
<keyword evidence="1" id="KW-0812">Transmembrane</keyword>
<accession>A0ABP0J3U7</accession>
<evidence type="ECO:0000313" key="3">
    <source>
        <dbReference type="Proteomes" id="UP001642464"/>
    </source>
</evidence>
<gene>
    <name evidence="2" type="ORF">SCF082_LOCUS10120</name>
</gene>
<dbReference type="EMBL" id="CAXAMM010005891">
    <property type="protein sequence ID" value="CAK9009031.1"/>
    <property type="molecule type" value="Genomic_DNA"/>
</dbReference>
<sequence length="109" mass="11884">MDRMPSLRSRGIHWAKPQQKVWRAVLTVLSCACCQCFVVTGLPRFPMAVPLLAPVALMPARCEAVVAPEVISISLGSIVLFIVLLLFGMVFGRNIAGFLDSLDNIEGSR</sequence>
<dbReference type="Proteomes" id="UP001642464">
    <property type="component" value="Unassembled WGS sequence"/>
</dbReference>
<keyword evidence="1" id="KW-0472">Membrane</keyword>
<keyword evidence="3" id="KW-1185">Reference proteome</keyword>
<keyword evidence="1" id="KW-1133">Transmembrane helix</keyword>
<reference evidence="2 3" key="1">
    <citation type="submission" date="2024-02" db="EMBL/GenBank/DDBJ databases">
        <authorList>
            <person name="Chen Y."/>
            <person name="Shah S."/>
            <person name="Dougan E. K."/>
            <person name="Thang M."/>
            <person name="Chan C."/>
        </authorList>
    </citation>
    <scope>NUCLEOTIDE SEQUENCE [LARGE SCALE GENOMIC DNA]</scope>
</reference>
<evidence type="ECO:0000256" key="1">
    <source>
        <dbReference type="SAM" id="Phobius"/>
    </source>
</evidence>
<feature type="transmembrane region" description="Helical" evidence="1">
    <location>
        <begin position="21"/>
        <end position="45"/>
    </location>
</feature>
<proteinExistence type="predicted"/>